<dbReference type="InterPro" id="IPR000511">
    <property type="entry name" value="Holocyt_c/c1_synthase"/>
</dbReference>
<feature type="chain" id="PRO_5044296211" description="Holocytochrome c-type synthase" evidence="12">
    <location>
        <begin position="21"/>
        <end position="383"/>
    </location>
</feature>
<name>A0AB34JTW8_PRYPA</name>
<dbReference type="PROSITE" id="PS00821">
    <property type="entry name" value="CYTO_HEME_LYASE_1"/>
    <property type="match status" value="1"/>
</dbReference>
<keyword evidence="6 10" id="KW-0408">Iron</keyword>
<keyword evidence="7 10" id="KW-0496">Mitochondrion</keyword>
<evidence type="ECO:0000313" key="14">
    <source>
        <dbReference type="Proteomes" id="UP001515480"/>
    </source>
</evidence>
<gene>
    <name evidence="13" type="ORF">AB1Y20_018933</name>
</gene>
<evidence type="ECO:0000256" key="7">
    <source>
        <dbReference type="ARBA" id="ARBA00023128"/>
    </source>
</evidence>
<evidence type="ECO:0000256" key="5">
    <source>
        <dbReference type="ARBA" id="ARBA00022792"/>
    </source>
</evidence>
<dbReference type="Pfam" id="PF01265">
    <property type="entry name" value="Cyto_heme_lyase"/>
    <property type="match status" value="1"/>
</dbReference>
<feature type="signal peptide" evidence="12">
    <location>
        <begin position="1"/>
        <end position="20"/>
    </location>
</feature>
<keyword evidence="8 10" id="KW-0472">Membrane</keyword>
<keyword evidence="14" id="KW-1185">Reference proteome</keyword>
<proteinExistence type="inferred from homology"/>
<dbReference type="EC" id="4.4.1.17" evidence="10"/>
<evidence type="ECO:0000256" key="1">
    <source>
        <dbReference type="ARBA" id="ARBA00004273"/>
    </source>
</evidence>
<protein>
    <recommendedName>
        <fullName evidence="10">Holocytochrome c-type synthase</fullName>
        <ecNumber evidence="10">4.4.1.17</ecNumber>
    </recommendedName>
</protein>
<keyword evidence="9 10" id="KW-0456">Lyase</keyword>
<dbReference type="PROSITE" id="PS51257">
    <property type="entry name" value="PROKAR_LIPOPROTEIN"/>
    <property type="match status" value="1"/>
</dbReference>
<evidence type="ECO:0000256" key="11">
    <source>
        <dbReference type="SAM" id="MobiDB-lite"/>
    </source>
</evidence>
<dbReference type="GO" id="GO:0005743">
    <property type="term" value="C:mitochondrial inner membrane"/>
    <property type="evidence" value="ECO:0007669"/>
    <property type="project" value="UniProtKB-SubCell"/>
</dbReference>
<evidence type="ECO:0000313" key="13">
    <source>
        <dbReference type="EMBL" id="KAL1524019.1"/>
    </source>
</evidence>
<comment type="catalytic activity">
    <reaction evidence="10">
        <text>holo-[cytochrome c] = apo-[cytochrome c] + heme b</text>
        <dbReference type="Rhea" id="RHEA:22648"/>
        <dbReference type="Rhea" id="RHEA-COMP:10725"/>
        <dbReference type="Rhea" id="RHEA-COMP:10726"/>
        <dbReference type="ChEBI" id="CHEBI:29950"/>
        <dbReference type="ChEBI" id="CHEBI:60344"/>
        <dbReference type="ChEBI" id="CHEBI:83739"/>
        <dbReference type="EC" id="4.4.1.17"/>
    </reaction>
</comment>
<evidence type="ECO:0000256" key="9">
    <source>
        <dbReference type="ARBA" id="ARBA00023239"/>
    </source>
</evidence>
<evidence type="ECO:0000256" key="12">
    <source>
        <dbReference type="SAM" id="SignalP"/>
    </source>
</evidence>
<reference evidence="13 14" key="1">
    <citation type="journal article" date="2024" name="Science">
        <title>Giant polyketide synthase enzymes in the biosynthesis of giant marine polyether toxins.</title>
        <authorList>
            <person name="Fallon T.R."/>
            <person name="Shende V.V."/>
            <person name="Wierzbicki I.H."/>
            <person name="Pendleton A.L."/>
            <person name="Watervoot N.F."/>
            <person name="Auber R.P."/>
            <person name="Gonzalez D.J."/>
            <person name="Wisecaver J.H."/>
            <person name="Moore B.S."/>
        </authorList>
    </citation>
    <scope>NUCLEOTIDE SEQUENCE [LARGE SCALE GENOMIC DNA]</scope>
    <source>
        <strain evidence="13 14">12B1</strain>
    </source>
</reference>
<accession>A0AB34JTW8</accession>
<sequence>MRRVPWLLPSAALGLGGAAACHPGTGSGTKDGAASGCPMFKKAASTPSSACPVVSRAADSGDDEVINPLNMMPATSQEPAADQQRGLSTSRVDSTIPKGDGGTWVYPSPQMFFNALRRKGKSAEGQEAAMDAVVAIHNNMNELTWKQVLEWEALHCDTCKEERKLLRFVGRPDELTAKAAVRYYLGLSPRPFDRHDWTVDRCGTEVRYVIDYYDVPEAQDKDRLPKLEDGPDAVPSIRIDVRPALDSPTAALDRVKMFSRNAVSAVTAAVMAQPPAASPAIQSSGGDNSRTLTPEQRLSLPYVNLVRERCADRMAALKQCATEQECAIAHIGLTMCIAEQVCTAEADAFKSGGGKSGEDAEKHFKEVQACVATWGADAAAANQ</sequence>
<comment type="caution">
    <text evidence="13">The sequence shown here is derived from an EMBL/GenBank/DDBJ whole genome shotgun (WGS) entry which is preliminary data.</text>
</comment>
<dbReference type="EMBL" id="JBGBPQ010000005">
    <property type="protein sequence ID" value="KAL1524019.1"/>
    <property type="molecule type" value="Genomic_DNA"/>
</dbReference>
<dbReference type="GO" id="GO:0004408">
    <property type="term" value="F:holocytochrome-c synthase activity"/>
    <property type="evidence" value="ECO:0007669"/>
    <property type="project" value="UniProtKB-EC"/>
</dbReference>
<feature type="region of interest" description="Disordered" evidence="11">
    <location>
        <begin position="76"/>
        <end position="100"/>
    </location>
</feature>
<dbReference type="PROSITE" id="PS00822">
    <property type="entry name" value="CYTO_HEME_LYASE_2"/>
    <property type="match status" value="1"/>
</dbReference>
<comment type="function">
    <text evidence="10">Lyase that catalyzes the covalent linking of the heme group to the cytochrome C apoprotein to produce the mature functional cytochrome.</text>
</comment>
<evidence type="ECO:0000256" key="2">
    <source>
        <dbReference type="ARBA" id="ARBA00007255"/>
    </source>
</evidence>
<dbReference type="PANTHER" id="PTHR12743:SF8">
    <property type="entry name" value="PROTEIN HRI1"/>
    <property type="match status" value="1"/>
</dbReference>
<evidence type="ECO:0000256" key="8">
    <source>
        <dbReference type="ARBA" id="ARBA00023136"/>
    </source>
</evidence>
<keyword evidence="3 10" id="KW-0349">Heme</keyword>
<comment type="subcellular location">
    <subcellularLocation>
        <location evidence="1 10">Mitochondrion inner membrane</location>
    </subcellularLocation>
</comment>
<evidence type="ECO:0000256" key="10">
    <source>
        <dbReference type="RuleBase" id="RU363130"/>
    </source>
</evidence>
<dbReference type="AlphaFoldDB" id="A0AB34JTW8"/>
<comment type="similarity">
    <text evidence="2 10">Belongs to the cytochrome c-type heme lyase family.</text>
</comment>
<dbReference type="Proteomes" id="UP001515480">
    <property type="component" value="Unassembled WGS sequence"/>
</dbReference>
<evidence type="ECO:0000256" key="6">
    <source>
        <dbReference type="ARBA" id="ARBA00023004"/>
    </source>
</evidence>
<organism evidence="13 14">
    <name type="scientific">Prymnesium parvum</name>
    <name type="common">Toxic golden alga</name>
    <dbReference type="NCBI Taxonomy" id="97485"/>
    <lineage>
        <taxon>Eukaryota</taxon>
        <taxon>Haptista</taxon>
        <taxon>Haptophyta</taxon>
        <taxon>Prymnesiophyceae</taxon>
        <taxon>Prymnesiales</taxon>
        <taxon>Prymnesiaceae</taxon>
        <taxon>Prymnesium</taxon>
    </lineage>
</organism>
<keyword evidence="12" id="KW-0732">Signal</keyword>
<dbReference type="PANTHER" id="PTHR12743">
    <property type="entry name" value="CYTOCHROME C1 HEME LYASE"/>
    <property type="match status" value="1"/>
</dbReference>
<keyword evidence="5 10" id="KW-0999">Mitochondrion inner membrane</keyword>
<evidence type="ECO:0000256" key="4">
    <source>
        <dbReference type="ARBA" id="ARBA00022723"/>
    </source>
</evidence>
<evidence type="ECO:0000256" key="3">
    <source>
        <dbReference type="ARBA" id="ARBA00022617"/>
    </source>
</evidence>
<dbReference type="GO" id="GO:0046872">
    <property type="term" value="F:metal ion binding"/>
    <property type="evidence" value="ECO:0007669"/>
    <property type="project" value="UniProtKB-KW"/>
</dbReference>
<keyword evidence="4 10" id="KW-0479">Metal-binding</keyword>